<dbReference type="PANTHER" id="PTHR43691">
    <property type="entry name" value="URIDINE PHOSPHORYLASE"/>
    <property type="match status" value="1"/>
</dbReference>
<dbReference type="EMBL" id="BT080158">
    <property type="protein sequence ID" value="ACO14582.1"/>
    <property type="molecule type" value="mRNA"/>
</dbReference>
<dbReference type="Pfam" id="PF01048">
    <property type="entry name" value="PNP_UDP_1"/>
    <property type="match status" value="1"/>
</dbReference>
<dbReference type="InterPro" id="IPR035994">
    <property type="entry name" value="Nucleoside_phosphorylase_sf"/>
</dbReference>
<dbReference type="Gene3D" id="3.40.50.1580">
    <property type="entry name" value="Nucleoside phosphorylase domain"/>
    <property type="match status" value="1"/>
</dbReference>
<comment type="similarity">
    <text evidence="1">Belongs to the PNP/UDP phosphorylase family.</text>
</comment>
<organism evidence="4">
    <name type="scientific">Caligus clemensi</name>
    <name type="common">Sea louse</name>
    <dbReference type="NCBI Taxonomy" id="344056"/>
    <lineage>
        <taxon>Eukaryota</taxon>
        <taxon>Metazoa</taxon>
        <taxon>Ecdysozoa</taxon>
        <taxon>Arthropoda</taxon>
        <taxon>Crustacea</taxon>
        <taxon>Multicrustacea</taxon>
        <taxon>Hexanauplia</taxon>
        <taxon>Copepoda</taxon>
        <taxon>Siphonostomatoida</taxon>
        <taxon>Caligidae</taxon>
        <taxon>Caligus</taxon>
    </lineage>
</organism>
<reference evidence="4" key="1">
    <citation type="submission" date="2009-03" db="EMBL/GenBank/DDBJ databases">
        <title>Caligus clemensi ESTs and full-length cDNAs.</title>
        <authorList>
            <person name="Yasuike M."/>
            <person name="von Schalburg K."/>
            <person name="Cooper G."/>
            <person name="Leong J."/>
            <person name="Jones S.R.M."/>
            <person name="Koop B.F."/>
        </authorList>
    </citation>
    <scope>NUCLEOTIDE SEQUENCE</scope>
    <source>
        <tissue evidence="4">Whole</tissue>
    </source>
</reference>
<feature type="binding site" evidence="2">
    <location>
        <begin position="121"/>
        <end position="124"/>
    </location>
    <ligand>
        <name>phosphate</name>
        <dbReference type="ChEBI" id="CHEBI:43474"/>
    </ligand>
</feature>
<evidence type="ECO:0000259" key="3">
    <source>
        <dbReference type="Pfam" id="PF01048"/>
    </source>
</evidence>
<protein>
    <submittedName>
        <fullName evidence="4">Uridine phosphorylase 1</fullName>
    </submittedName>
</protein>
<sequence>MKELNAQLDFLPEDNLYHLGLSFTKEELKDNFGDVRFVCMGGTEHRMEGFAHYIFKELGIKLPIGSCLENLSKRSHRYAMYKVGPVISISHGMGVPSMSIMMNEIIKLLHYAGAKDLIFIRIGTSGGIGHDPGTVVVTRQPVNPDLSTDYTLTTLGKVRRFPSPLDQDLARELIDAARQIGLRVVSGDTLCCHDFYEGQGRLDGPFCDYAENDKMEYLSWLHQSGVSNIEMESVAFGAITHRAGIRGAIVCTTLLNRLNGDQLTTNKTDLENWRLNPQRVVAAFIKRTLVKD</sequence>
<dbReference type="SUPFAM" id="SSF53167">
    <property type="entry name" value="Purine and uridine phosphorylases"/>
    <property type="match status" value="1"/>
</dbReference>
<evidence type="ECO:0000313" key="4">
    <source>
        <dbReference type="EMBL" id="ACO14582.1"/>
    </source>
</evidence>
<evidence type="ECO:0000256" key="2">
    <source>
        <dbReference type="PIRSR" id="PIRSR610059-50"/>
    </source>
</evidence>
<dbReference type="NCBIfam" id="TIGR01719">
    <property type="entry name" value="euk_UDPppase"/>
    <property type="match status" value="1"/>
</dbReference>
<feature type="domain" description="Nucleoside phosphorylase" evidence="3">
    <location>
        <begin position="37"/>
        <end position="286"/>
    </location>
</feature>
<evidence type="ECO:0000256" key="1">
    <source>
        <dbReference type="ARBA" id="ARBA00010456"/>
    </source>
</evidence>
<dbReference type="CDD" id="cd17763">
    <property type="entry name" value="UP_hUPP-like"/>
    <property type="match status" value="1"/>
</dbReference>
<feature type="binding site" evidence="2">
    <location>
        <position position="77"/>
    </location>
    <ligand>
        <name>phosphate</name>
        <dbReference type="ChEBI" id="CHEBI:43474"/>
    </ligand>
</feature>
<feature type="binding site" evidence="2">
    <location>
        <position position="201"/>
    </location>
    <ligand>
        <name>substrate</name>
    </ligand>
</feature>
<feature type="binding site" evidence="2">
    <location>
        <position position="199"/>
    </location>
    <ligand>
        <name>substrate</name>
    </ligand>
</feature>
<proteinExistence type="evidence at transcript level"/>
<dbReference type="InterPro" id="IPR000845">
    <property type="entry name" value="Nucleoside_phosphorylase_d"/>
</dbReference>
<gene>
    <name evidence="4" type="primary">UPP1</name>
</gene>
<dbReference type="AlphaFoldDB" id="C1BZX9"/>
<dbReference type="GO" id="GO:0005829">
    <property type="term" value="C:cytosol"/>
    <property type="evidence" value="ECO:0007669"/>
    <property type="project" value="TreeGrafter"/>
</dbReference>
<dbReference type="PANTHER" id="PTHR43691:SF11">
    <property type="entry name" value="FI09636P-RELATED"/>
    <property type="match status" value="1"/>
</dbReference>
<dbReference type="InterPro" id="IPR010059">
    <property type="entry name" value="Uridine_phosphorylase_euk"/>
</dbReference>
<accession>C1BZX9</accession>
<dbReference type="GO" id="GO:0006218">
    <property type="term" value="P:uridine catabolic process"/>
    <property type="evidence" value="ECO:0007669"/>
    <property type="project" value="TreeGrafter"/>
</dbReference>
<dbReference type="GO" id="GO:0004850">
    <property type="term" value="F:uridine phosphorylase activity"/>
    <property type="evidence" value="ECO:0007669"/>
    <property type="project" value="InterPro"/>
</dbReference>
<name>C1BZX9_CALCM</name>
<dbReference type="GO" id="GO:0009166">
    <property type="term" value="P:nucleotide catabolic process"/>
    <property type="evidence" value="ECO:0007669"/>
    <property type="project" value="InterPro"/>
</dbReference>